<reference evidence="7" key="1">
    <citation type="submission" date="2016-07" db="EMBL/GenBank/DDBJ databases">
        <title>Nontailed viruses are major unrecognized killers of bacteria in the ocean.</title>
        <authorList>
            <person name="Kauffman K."/>
            <person name="Hussain F."/>
            <person name="Yang J."/>
            <person name="Arevalo P."/>
            <person name="Brown J."/>
            <person name="Cutler M."/>
            <person name="Kelly L."/>
            <person name="Polz M.F."/>
        </authorList>
    </citation>
    <scope>NUCLEOTIDE SEQUENCE [LARGE SCALE GENOMIC DNA]</scope>
    <source>
        <strain evidence="7">10N.286.55.C1</strain>
    </source>
</reference>
<protein>
    <submittedName>
        <fullName evidence="6">Transposase</fullName>
    </submittedName>
</protein>
<keyword evidence="1" id="KW-0175">Coiled coil</keyword>
<feature type="domain" description="Transposase IS66 C-terminal" evidence="5">
    <location>
        <begin position="457"/>
        <end position="493"/>
    </location>
</feature>
<comment type="caution">
    <text evidence="6">The sequence shown here is derived from an EMBL/GenBank/DDBJ whole genome shotgun (WGS) entry which is preliminary data.</text>
</comment>
<evidence type="ECO:0000313" key="7">
    <source>
        <dbReference type="Proteomes" id="UP000235778"/>
    </source>
</evidence>
<dbReference type="NCBIfam" id="NF033517">
    <property type="entry name" value="transpos_IS66"/>
    <property type="match status" value="1"/>
</dbReference>
<feature type="coiled-coil region" evidence="1">
    <location>
        <begin position="6"/>
        <end position="40"/>
    </location>
</feature>
<organism evidence="6 7">
    <name type="scientific">Vibrio lentus</name>
    <dbReference type="NCBI Taxonomy" id="136468"/>
    <lineage>
        <taxon>Bacteria</taxon>
        <taxon>Pseudomonadati</taxon>
        <taxon>Pseudomonadota</taxon>
        <taxon>Gammaproteobacteria</taxon>
        <taxon>Vibrionales</taxon>
        <taxon>Vibrionaceae</taxon>
        <taxon>Vibrio</taxon>
    </lineage>
</organism>
<name>A0A2N7BI65_9VIBR</name>
<dbReference type="PANTHER" id="PTHR33678:SF1">
    <property type="entry name" value="BLL1576 PROTEIN"/>
    <property type="match status" value="1"/>
</dbReference>
<evidence type="ECO:0000313" key="6">
    <source>
        <dbReference type="EMBL" id="PME55772.1"/>
    </source>
</evidence>
<dbReference type="RefSeq" id="WP_102266752.1">
    <property type="nucleotide sequence ID" value="NZ_MCSH01000047.1"/>
</dbReference>
<dbReference type="Proteomes" id="UP000235778">
    <property type="component" value="Unassembled WGS sequence"/>
</dbReference>
<proteinExistence type="predicted"/>
<feature type="region of interest" description="Disordered" evidence="2">
    <location>
        <begin position="45"/>
        <end position="94"/>
    </location>
</feature>
<dbReference type="AlphaFoldDB" id="A0A2N7BI65"/>
<evidence type="ECO:0000259" key="3">
    <source>
        <dbReference type="Pfam" id="PF03050"/>
    </source>
</evidence>
<evidence type="ECO:0000256" key="1">
    <source>
        <dbReference type="SAM" id="Coils"/>
    </source>
</evidence>
<feature type="domain" description="Transposase TnpC homeodomain" evidence="4">
    <location>
        <begin position="29"/>
        <end position="86"/>
    </location>
</feature>
<dbReference type="Pfam" id="PF13007">
    <property type="entry name" value="LZ_Tnp_IS66"/>
    <property type="match status" value="1"/>
</dbReference>
<dbReference type="InterPro" id="IPR052344">
    <property type="entry name" value="Transposase-related"/>
</dbReference>
<dbReference type="Pfam" id="PF13817">
    <property type="entry name" value="DDE_Tnp_IS66_C"/>
    <property type="match status" value="1"/>
</dbReference>
<sequence>MTSSTADDILAQNAQLMQQNSELAAQLQHLQSQLDWFKQQLFGQKSERRVTPQNPQQHSLFDDKPSEESAPQKETITYTRTKGPKQRGNSVTESGLRFDETVPVKIIQMASPMLEGPDKEHFEIIDEKVTHRLAQRPASYVVLKYVQPVVKDKRTQQLTTLSAPTGLFDKSLADVSFVAGMLLDKFLYHLPLYRQHQRLTLNGITLARSTLTNLTQRSIQLLEPIFDAQWQSALQSRVLEMDETPVKAGRSKPGKMKTAYFWPVLGDRNEICFAFSPSRGLQVVKELLKDYQGTLLTDGYRVYKRYALEERIEHAQCWVHTRRYFINAEKYDPVVKEALDLIGQLYKIEAELRKQGAPPETVLEVRRKRSAPEVDKFFAWCKEQSQRTDLLPLDKLSKALFYALGREEALKVYLKKPEVVMDTNAIERGLRVIPMGKKNWMFCWSEVGAKYVGIIQSLLVTCRMHDIDPYEYLIDVLQRVSLHPAKDVADLTPRLWKEKFGATPIVSDLDR</sequence>
<dbReference type="InterPro" id="IPR039552">
    <property type="entry name" value="IS66_C"/>
</dbReference>
<gene>
    <name evidence="6" type="ORF">BCV30_20015</name>
</gene>
<evidence type="ECO:0000259" key="5">
    <source>
        <dbReference type="Pfam" id="PF13817"/>
    </source>
</evidence>
<accession>A0A2N7BI65</accession>
<dbReference type="PANTHER" id="PTHR33678">
    <property type="entry name" value="BLL1576 PROTEIN"/>
    <property type="match status" value="1"/>
</dbReference>
<dbReference type="EMBL" id="MCSI01000190">
    <property type="protein sequence ID" value="PME55772.1"/>
    <property type="molecule type" value="Genomic_DNA"/>
</dbReference>
<dbReference type="InterPro" id="IPR004291">
    <property type="entry name" value="Transposase_IS66_central"/>
</dbReference>
<dbReference type="Pfam" id="PF03050">
    <property type="entry name" value="DDE_Tnp_IS66"/>
    <property type="match status" value="1"/>
</dbReference>
<feature type="compositionally biased region" description="Basic and acidic residues" evidence="2">
    <location>
        <begin position="60"/>
        <end position="71"/>
    </location>
</feature>
<evidence type="ECO:0000259" key="4">
    <source>
        <dbReference type="Pfam" id="PF13007"/>
    </source>
</evidence>
<evidence type="ECO:0000256" key="2">
    <source>
        <dbReference type="SAM" id="MobiDB-lite"/>
    </source>
</evidence>
<feature type="domain" description="Transposase IS66 central" evidence="3">
    <location>
        <begin position="170"/>
        <end position="450"/>
    </location>
</feature>
<dbReference type="InterPro" id="IPR024463">
    <property type="entry name" value="Transposase_TnpC_homeodom"/>
</dbReference>